<feature type="domain" description="NADH:quinone oxidoreductase/Mrp antiporter transmembrane" evidence="10">
    <location>
        <begin position="128"/>
        <end position="416"/>
    </location>
</feature>
<evidence type="ECO:0000256" key="1">
    <source>
        <dbReference type="ARBA" id="ARBA00004651"/>
    </source>
</evidence>
<feature type="transmembrane region" description="Helical" evidence="9">
    <location>
        <begin position="298"/>
        <end position="317"/>
    </location>
</feature>
<keyword evidence="3" id="KW-0050">Antiport</keyword>
<dbReference type="NCBIfam" id="NF005818">
    <property type="entry name" value="PRK07691.1"/>
    <property type="match status" value="1"/>
</dbReference>
<feature type="transmembrane region" description="Helical" evidence="9">
    <location>
        <begin position="162"/>
        <end position="184"/>
    </location>
</feature>
<feature type="transmembrane region" description="Helical" evidence="9">
    <location>
        <begin position="107"/>
        <end position="124"/>
    </location>
</feature>
<evidence type="ECO:0000256" key="3">
    <source>
        <dbReference type="ARBA" id="ARBA00022449"/>
    </source>
</evidence>
<evidence type="ECO:0000256" key="7">
    <source>
        <dbReference type="ARBA" id="ARBA00023136"/>
    </source>
</evidence>
<comment type="caution">
    <text evidence="11">The sequence shown here is derived from an EMBL/GenBank/DDBJ whole genome shotgun (WGS) entry which is preliminary data.</text>
</comment>
<feature type="transmembrane region" description="Helical" evidence="9">
    <location>
        <begin position="6"/>
        <end position="22"/>
    </location>
</feature>
<evidence type="ECO:0000313" key="11">
    <source>
        <dbReference type="EMBL" id="KMY33415.1"/>
    </source>
</evidence>
<keyword evidence="6 9" id="KW-1133">Transmembrane helix</keyword>
<sequence>MSNMIVLPLIVPVITAILLVFLRENVFLQRIISLLTLSFVVLISVILLQEIQKQGVMRIDFSGWAPPFGILFVADSFAMLLVLVANIVAAICLLYAIFSIGKSFEKMYFYPFVLLMVAGVNGSFLTGDIFNLFVCFEVMLLASYALISLGGDKVQLREALKYVLINIVASWIFLVALAFLYGTVGTLNMAHISVRVMEAGVDPLITTVALIFLIVFSLKAGLLLFFWLPGSYSAPPTAIAALFAALLTKVGIYALVRTFTLLFPNNTEVTHMVLGIMAGLTIIAGCMGALAGRDVRTIASYNVLIGVGFIVAGLAIGTESALQGLTYYLMHDMVAKAMLFLAVGMMMYVTGETAIDKMSGLIRNYPLFGWLFFIVMCSLAGIPPLSGFLGKVLIGQGAIEGGNFVLLGLGFLSSLIVLYSLLRIFLSSFFGETIISLEDEKPLPKRMVLPLTLLAACTIGLGIGAEWMAPYVTDAAKTLYTPSIYIDAVLDGTTWQGEVNK</sequence>
<dbReference type="Pfam" id="PF00361">
    <property type="entry name" value="Proton_antipo_M"/>
    <property type="match status" value="1"/>
</dbReference>
<gene>
    <name evidence="11" type="ORF">ACZ11_02885</name>
</gene>
<name>A0A0K9FFY3_9BACI</name>
<evidence type="ECO:0000256" key="9">
    <source>
        <dbReference type="SAM" id="Phobius"/>
    </source>
</evidence>
<dbReference type="PRINTS" id="PR01437">
    <property type="entry name" value="NUOXDRDTASE4"/>
</dbReference>
<dbReference type="PATRIC" id="fig|582475.4.peg.5242"/>
<organism evidence="11 12">
    <name type="scientific">Lysinibacillus xylanilyticus</name>
    <dbReference type="NCBI Taxonomy" id="582475"/>
    <lineage>
        <taxon>Bacteria</taxon>
        <taxon>Bacillati</taxon>
        <taxon>Bacillota</taxon>
        <taxon>Bacilli</taxon>
        <taxon>Bacillales</taxon>
        <taxon>Bacillaceae</taxon>
        <taxon>Lysinibacillus</taxon>
    </lineage>
</organism>
<feature type="transmembrane region" description="Helical" evidence="9">
    <location>
        <begin position="337"/>
        <end position="355"/>
    </location>
</feature>
<feature type="transmembrane region" description="Helical" evidence="9">
    <location>
        <begin position="269"/>
        <end position="291"/>
    </location>
</feature>
<dbReference type="GO" id="GO:0015297">
    <property type="term" value="F:antiporter activity"/>
    <property type="evidence" value="ECO:0007669"/>
    <property type="project" value="UniProtKB-KW"/>
</dbReference>
<dbReference type="OrthoDB" id="9811718at2"/>
<dbReference type="InterPro" id="IPR003918">
    <property type="entry name" value="NADH_UbQ_OxRdtase"/>
</dbReference>
<dbReference type="RefSeq" id="WP_049663619.1">
    <property type="nucleotide sequence ID" value="NZ_LFXJ01000003.1"/>
</dbReference>
<dbReference type="GO" id="GO:0008137">
    <property type="term" value="F:NADH dehydrogenase (ubiquinone) activity"/>
    <property type="evidence" value="ECO:0007669"/>
    <property type="project" value="InterPro"/>
</dbReference>
<dbReference type="Proteomes" id="UP000037326">
    <property type="component" value="Unassembled WGS sequence"/>
</dbReference>
<keyword evidence="7 9" id="KW-0472">Membrane</keyword>
<dbReference type="EC" id="1.6.5.3" evidence="11"/>
<dbReference type="NCBIfam" id="NF009306">
    <property type="entry name" value="PRK12663.1"/>
    <property type="match status" value="1"/>
</dbReference>
<reference evidence="12" key="1">
    <citation type="submission" date="2015-07" db="EMBL/GenBank/DDBJ databases">
        <authorList>
            <consortium name="Consortium for Microbial Forensics and Genomics (microFORGE)"/>
            <person name="Knight B.M."/>
            <person name="Roberts D.P."/>
            <person name="Lin D."/>
            <person name="Hari K."/>
            <person name="Fletcher J."/>
            <person name="Melcher U."/>
            <person name="Blagden T."/>
            <person name="Winegar R.A."/>
        </authorList>
    </citation>
    <scope>NUCLEOTIDE SEQUENCE [LARGE SCALE GENOMIC DNA]</scope>
    <source>
        <strain evidence="12">DSM 23493</strain>
    </source>
</reference>
<feature type="transmembrane region" description="Helical" evidence="9">
    <location>
        <begin position="204"/>
        <end position="228"/>
    </location>
</feature>
<feature type="transmembrane region" description="Helical" evidence="9">
    <location>
        <begin position="68"/>
        <end position="95"/>
    </location>
</feature>
<dbReference type="GO" id="GO:0005886">
    <property type="term" value="C:plasma membrane"/>
    <property type="evidence" value="ECO:0007669"/>
    <property type="project" value="UniProtKB-SubCell"/>
</dbReference>
<keyword evidence="4" id="KW-1003">Cell membrane</keyword>
<evidence type="ECO:0000256" key="6">
    <source>
        <dbReference type="ARBA" id="ARBA00022989"/>
    </source>
</evidence>
<evidence type="ECO:0000313" key="12">
    <source>
        <dbReference type="Proteomes" id="UP000037326"/>
    </source>
</evidence>
<dbReference type="PANTHER" id="PTHR42703">
    <property type="entry name" value="NADH DEHYDROGENASE"/>
    <property type="match status" value="1"/>
</dbReference>
<dbReference type="GO" id="GO:0042773">
    <property type="term" value="P:ATP synthesis coupled electron transport"/>
    <property type="evidence" value="ECO:0007669"/>
    <property type="project" value="InterPro"/>
</dbReference>
<keyword evidence="3" id="KW-0813">Transport</keyword>
<keyword evidence="11" id="KW-0560">Oxidoreductase</keyword>
<dbReference type="InterPro" id="IPR001750">
    <property type="entry name" value="ND/Mrp_TM"/>
</dbReference>
<proteinExistence type="inferred from homology"/>
<comment type="subcellular location">
    <subcellularLocation>
        <location evidence="1">Cell membrane</location>
        <topology evidence="1">Multi-pass membrane protein</topology>
    </subcellularLocation>
    <subcellularLocation>
        <location evidence="8">Membrane</location>
        <topology evidence="8">Multi-pass membrane protein</topology>
    </subcellularLocation>
</comment>
<feature type="transmembrane region" description="Helical" evidence="9">
    <location>
        <begin position="240"/>
        <end position="263"/>
    </location>
</feature>
<feature type="transmembrane region" description="Helical" evidence="9">
    <location>
        <begin position="130"/>
        <end position="150"/>
    </location>
</feature>
<evidence type="ECO:0000256" key="5">
    <source>
        <dbReference type="ARBA" id="ARBA00022692"/>
    </source>
</evidence>
<dbReference type="AlphaFoldDB" id="A0A0K9FFY3"/>
<dbReference type="GO" id="GO:0016491">
    <property type="term" value="F:oxidoreductase activity"/>
    <property type="evidence" value="ECO:0007669"/>
    <property type="project" value="UniProtKB-KW"/>
</dbReference>
<accession>A0A0K9FFY3</accession>
<feature type="transmembrane region" description="Helical" evidence="9">
    <location>
        <begin position="405"/>
        <end position="426"/>
    </location>
</feature>
<feature type="transmembrane region" description="Helical" evidence="9">
    <location>
        <begin position="31"/>
        <end position="48"/>
    </location>
</feature>
<feature type="transmembrane region" description="Helical" evidence="9">
    <location>
        <begin position="367"/>
        <end position="385"/>
    </location>
</feature>
<feature type="transmembrane region" description="Helical" evidence="9">
    <location>
        <begin position="447"/>
        <end position="469"/>
    </location>
</feature>
<dbReference type="PANTHER" id="PTHR42703:SF1">
    <property type="entry name" value="NA(+)_H(+) ANTIPORTER SUBUNIT D1"/>
    <property type="match status" value="1"/>
</dbReference>
<dbReference type="InterPro" id="IPR050586">
    <property type="entry name" value="CPA3_Na-H_Antiporter_D"/>
</dbReference>
<evidence type="ECO:0000259" key="10">
    <source>
        <dbReference type="Pfam" id="PF00361"/>
    </source>
</evidence>
<evidence type="ECO:0000256" key="2">
    <source>
        <dbReference type="ARBA" id="ARBA00005346"/>
    </source>
</evidence>
<dbReference type="GeneID" id="96597264"/>
<dbReference type="EMBL" id="LFXJ01000003">
    <property type="protein sequence ID" value="KMY33415.1"/>
    <property type="molecule type" value="Genomic_DNA"/>
</dbReference>
<protein>
    <submittedName>
        <fullName evidence="11">Monovalent cation/H+ antiporter subunit D</fullName>
        <ecNumber evidence="11">1.6.5.3</ecNumber>
    </submittedName>
</protein>
<comment type="similarity">
    <text evidence="2">Belongs to the CPA3 antiporters (TC 2.A.63) subunit D family.</text>
</comment>
<evidence type="ECO:0000256" key="4">
    <source>
        <dbReference type="ARBA" id="ARBA00022475"/>
    </source>
</evidence>
<evidence type="ECO:0000256" key="8">
    <source>
        <dbReference type="RuleBase" id="RU000320"/>
    </source>
</evidence>
<keyword evidence="5 8" id="KW-0812">Transmembrane</keyword>